<reference evidence="1 2" key="1">
    <citation type="submission" date="2019-02" db="EMBL/GenBank/DDBJ databases">
        <title>Deep-cultivation of Planctomycetes and their phenomic and genomic characterization uncovers novel biology.</title>
        <authorList>
            <person name="Wiegand S."/>
            <person name="Jogler M."/>
            <person name="Boedeker C."/>
            <person name="Pinto D."/>
            <person name="Vollmers J."/>
            <person name="Rivas-Marin E."/>
            <person name="Kohn T."/>
            <person name="Peeters S.H."/>
            <person name="Heuer A."/>
            <person name="Rast P."/>
            <person name="Oberbeckmann S."/>
            <person name="Bunk B."/>
            <person name="Jeske O."/>
            <person name="Meyerdierks A."/>
            <person name="Storesund J.E."/>
            <person name="Kallscheuer N."/>
            <person name="Luecker S."/>
            <person name="Lage O.M."/>
            <person name="Pohl T."/>
            <person name="Merkel B.J."/>
            <person name="Hornburger P."/>
            <person name="Mueller R.-W."/>
            <person name="Bruemmer F."/>
            <person name="Labrenz M."/>
            <person name="Spormann A.M."/>
            <person name="Op den Camp H."/>
            <person name="Overmann J."/>
            <person name="Amann R."/>
            <person name="Jetten M.S.M."/>
            <person name="Mascher T."/>
            <person name="Medema M.H."/>
            <person name="Devos D.P."/>
            <person name="Kaster A.-K."/>
            <person name="Ovreas L."/>
            <person name="Rohde M."/>
            <person name="Galperin M.Y."/>
            <person name="Jogler C."/>
        </authorList>
    </citation>
    <scope>NUCLEOTIDE SEQUENCE [LARGE SCALE GENOMIC DNA]</scope>
    <source>
        <strain evidence="1 2">Pan44</strain>
    </source>
</reference>
<evidence type="ECO:0000313" key="2">
    <source>
        <dbReference type="Proteomes" id="UP000315700"/>
    </source>
</evidence>
<dbReference type="Proteomes" id="UP000315700">
    <property type="component" value="Chromosome"/>
</dbReference>
<dbReference type="PANTHER" id="PTHR43737">
    <property type="entry name" value="BLL7424 PROTEIN"/>
    <property type="match status" value="1"/>
</dbReference>
<evidence type="ECO:0008006" key="3">
    <source>
        <dbReference type="Google" id="ProtNLM"/>
    </source>
</evidence>
<dbReference type="InterPro" id="IPR010869">
    <property type="entry name" value="DUF1501"/>
</dbReference>
<dbReference type="KEGG" id="ccos:Pan44_12960"/>
<dbReference type="SUPFAM" id="SSF53649">
    <property type="entry name" value="Alkaline phosphatase-like"/>
    <property type="match status" value="1"/>
</dbReference>
<keyword evidence="2" id="KW-1185">Reference proteome</keyword>
<sequence>MHDPSALMVSRRSFLGRAAALGLSFSLPALTARAVERRGSERPMSLITLWMQGGPSQLETWDPHPGTPIGGPTTAIDTTVPGLRIASTFPKMAEMMHHTSVIRSLVSKEGDHERGSYHVLTGYRPDPTVVHPSVGAVLSHELPATGVEIPLHISLAGGAGFTLPRGGYLGDEYDAFRIYEPGRGLINMRSRVGDSRTDRRRDGLAVVERAFQAGRTRPASETLHRQMLDKAVAMMSSEQLTAFDIDKEPAAVAAAYGDTRFGRGCLVARRLVETGVRSVQVVLDGFDTHTDNFEGCKTQAAILDPALATLLNDLAQRDLLASTIVLCIGEFGRTPRINPLDGRDHWPGGFSCVIAGGGLKTGVVVGATDPEGLRREPERPVPIADLYTTLFQAMSVDPSREINTPIGRPMKLSEGQAIGELNG</sequence>
<evidence type="ECO:0000313" key="1">
    <source>
        <dbReference type="EMBL" id="QDT53280.1"/>
    </source>
</evidence>
<dbReference type="EMBL" id="CP036271">
    <property type="protein sequence ID" value="QDT53280.1"/>
    <property type="molecule type" value="Genomic_DNA"/>
</dbReference>
<organism evidence="1 2">
    <name type="scientific">Caulifigura coniformis</name>
    <dbReference type="NCBI Taxonomy" id="2527983"/>
    <lineage>
        <taxon>Bacteria</taxon>
        <taxon>Pseudomonadati</taxon>
        <taxon>Planctomycetota</taxon>
        <taxon>Planctomycetia</taxon>
        <taxon>Planctomycetales</taxon>
        <taxon>Planctomycetaceae</taxon>
        <taxon>Caulifigura</taxon>
    </lineage>
</organism>
<dbReference type="InterPro" id="IPR017850">
    <property type="entry name" value="Alkaline_phosphatase_core_sf"/>
</dbReference>
<dbReference type="InterPro" id="IPR006311">
    <property type="entry name" value="TAT_signal"/>
</dbReference>
<name>A0A517SAW7_9PLAN</name>
<dbReference type="AlphaFoldDB" id="A0A517SAW7"/>
<gene>
    <name evidence="1" type="ORF">Pan44_12960</name>
</gene>
<proteinExistence type="predicted"/>
<dbReference type="InParanoid" id="A0A517SAW7"/>
<protein>
    <recommendedName>
        <fullName evidence="3">DUF1501 domain-containing protein</fullName>
    </recommendedName>
</protein>
<accession>A0A517SAW7</accession>
<dbReference type="Pfam" id="PF07394">
    <property type="entry name" value="DUF1501"/>
    <property type="match status" value="1"/>
</dbReference>
<dbReference type="PANTHER" id="PTHR43737:SF1">
    <property type="entry name" value="DUF1501 DOMAIN-CONTAINING PROTEIN"/>
    <property type="match status" value="1"/>
</dbReference>
<dbReference type="PROSITE" id="PS51318">
    <property type="entry name" value="TAT"/>
    <property type="match status" value="1"/>
</dbReference>